<keyword evidence="2" id="KW-1185">Reference proteome</keyword>
<keyword evidence="1" id="KW-0614">Plasmid</keyword>
<dbReference type="Proteomes" id="UP000304912">
    <property type="component" value="Plasmid plas12"/>
</dbReference>
<name>A0A5B7YIC3_9ALTE</name>
<dbReference type="RefSeq" id="WP_139758248.1">
    <property type="nucleotide sequence ID" value="NZ_CP039853.1"/>
</dbReference>
<protein>
    <submittedName>
        <fullName evidence="1">Uncharacterized protein</fullName>
    </submittedName>
</protein>
<proteinExistence type="predicted"/>
<gene>
    <name evidence="1" type="ORF">FBQ74_18755</name>
</gene>
<accession>A0A5B7YIC3</accession>
<dbReference type="EMBL" id="CP039853">
    <property type="protein sequence ID" value="QCZ95562.1"/>
    <property type="molecule type" value="Genomic_DNA"/>
</dbReference>
<reference evidence="1 2" key="1">
    <citation type="submission" date="2019-04" db="EMBL/GenBank/DDBJ databases">
        <title>Salinimonas iocasae sp. nov., a halophilic bacterium isolated from the outer tube casing of tubeworms in Okinawa Trough.</title>
        <authorList>
            <person name="Zhang H."/>
            <person name="Wang H."/>
            <person name="Li C."/>
        </authorList>
    </citation>
    <scope>NUCLEOTIDE SEQUENCE [LARGE SCALE GENOMIC DNA]</scope>
    <source>
        <strain evidence="1 2">KX18D6</strain>
        <plasmid evidence="1 2">plas12</plasmid>
    </source>
</reference>
<dbReference type="OrthoDB" id="9816910at2"/>
<sequence length="459" mass="51797">MSVTVERPRADTNFAEKPLTIPSLPDVRPFGYELVGQQITFDSDAQHVLAPVEGCSPLLENLNAIESYLKPYFEVSHTSHDEAIALLNTLKKDSDFDALQNDVFEAARQSLRKVQNALLDSIAMVPQAIETLTGEVPAFRYDNVSIGLFDRNESGFYGEISETAPTSCVSIETTEPVSCFLLYAEKLDPKTRKFLAAIALHIACQCETTPVPHAFGCHDWTDDYITLTTEQALQLETYAKQDAWKLDSFSQWFRQLKHIMGDAISDLTSMMFDMHMMDLTDIPDGDFDETEGETGDFLQSYRESASESLMKIVLQSGTDYTGGEIDEVFLQDLQDWRSSPHCQHTVVVDKLIAVATVIQEHLPQGGDALESLTDIEDFGVGLLYSMPSIDACYRTKQLINEHAQYQMETCEQCIFEADWTDSDWVEKAQRYLIGWWLMNYLETIMESYNAKPYGAQTES</sequence>
<dbReference type="AlphaFoldDB" id="A0A5B7YIC3"/>
<geneLocation type="plasmid" evidence="1 2">
    <name>plas12</name>
</geneLocation>
<evidence type="ECO:0000313" key="1">
    <source>
        <dbReference type="EMBL" id="QCZ95562.1"/>
    </source>
</evidence>
<organism evidence="1 2">
    <name type="scientific">Salinimonas iocasae</name>
    <dbReference type="NCBI Taxonomy" id="2572577"/>
    <lineage>
        <taxon>Bacteria</taxon>
        <taxon>Pseudomonadati</taxon>
        <taxon>Pseudomonadota</taxon>
        <taxon>Gammaproteobacteria</taxon>
        <taxon>Alteromonadales</taxon>
        <taxon>Alteromonadaceae</taxon>
        <taxon>Alteromonas/Salinimonas group</taxon>
        <taxon>Salinimonas</taxon>
    </lineage>
</organism>
<dbReference type="KEGG" id="salk:FBQ74_18755"/>
<evidence type="ECO:0000313" key="2">
    <source>
        <dbReference type="Proteomes" id="UP000304912"/>
    </source>
</evidence>